<proteinExistence type="predicted"/>
<evidence type="ECO:0000313" key="3">
    <source>
        <dbReference type="Proteomes" id="UP000255000"/>
    </source>
</evidence>
<dbReference type="Proteomes" id="UP000255000">
    <property type="component" value="Unassembled WGS sequence"/>
</dbReference>
<organism evidence="2 3">
    <name type="scientific">Pannonibacter phragmitetus</name>
    <dbReference type="NCBI Taxonomy" id="121719"/>
    <lineage>
        <taxon>Bacteria</taxon>
        <taxon>Pseudomonadati</taxon>
        <taxon>Pseudomonadota</taxon>
        <taxon>Alphaproteobacteria</taxon>
        <taxon>Hyphomicrobiales</taxon>
        <taxon>Stappiaceae</taxon>
        <taxon>Pannonibacter</taxon>
    </lineage>
</organism>
<feature type="compositionally biased region" description="Polar residues" evidence="1">
    <location>
        <begin position="1"/>
        <end position="15"/>
    </location>
</feature>
<dbReference type="EMBL" id="UGSK01000001">
    <property type="protein sequence ID" value="SUB00218.1"/>
    <property type="molecule type" value="Genomic_DNA"/>
</dbReference>
<reference evidence="2 3" key="1">
    <citation type="submission" date="2018-06" db="EMBL/GenBank/DDBJ databases">
        <authorList>
            <consortium name="Pathogen Informatics"/>
            <person name="Doyle S."/>
        </authorList>
    </citation>
    <scope>NUCLEOTIDE SEQUENCE [LARGE SCALE GENOMIC DNA]</scope>
    <source>
        <strain evidence="2 3">NCTC13350</strain>
    </source>
</reference>
<feature type="region of interest" description="Disordered" evidence="1">
    <location>
        <begin position="1"/>
        <end position="20"/>
    </location>
</feature>
<gene>
    <name evidence="2" type="ORF">NCTC13350_01130</name>
</gene>
<protein>
    <submittedName>
        <fullName evidence="2">Uncharacterized protein</fullName>
    </submittedName>
</protein>
<sequence length="62" mass="6582">MAADGSSQCPEQPGQSKKLEPVLRLELREMNGKSTFDGSVFIESAPASAVQVNSDIGLYPLS</sequence>
<dbReference type="AlphaFoldDB" id="A0A378ZT17"/>
<name>A0A378ZT17_9HYPH</name>
<dbReference type="RefSeq" id="WP_147290400.1">
    <property type="nucleotide sequence ID" value="NZ_UGSK01000001.1"/>
</dbReference>
<accession>A0A378ZT17</accession>
<evidence type="ECO:0000313" key="2">
    <source>
        <dbReference type="EMBL" id="SUB00218.1"/>
    </source>
</evidence>
<evidence type="ECO:0000256" key="1">
    <source>
        <dbReference type="SAM" id="MobiDB-lite"/>
    </source>
</evidence>